<reference evidence="2" key="1">
    <citation type="journal article" date="2019" name="Int. J. Syst. Evol. Microbiol.">
        <title>The Global Catalogue of Microorganisms (GCM) 10K type strain sequencing project: providing services to taxonomists for standard genome sequencing and annotation.</title>
        <authorList>
            <consortium name="The Broad Institute Genomics Platform"/>
            <consortium name="The Broad Institute Genome Sequencing Center for Infectious Disease"/>
            <person name="Wu L."/>
            <person name="Ma J."/>
        </authorList>
    </citation>
    <scope>NUCLEOTIDE SEQUENCE [LARGE SCALE GENOMIC DNA]</scope>
    <source>
        <strain evidence="2">NBRC 113072</strain>
    </source>
</reference>
<dbReference type="RefSeq" id="WP_284303173.1">
    <property type="nucleotide sequence ID" value="NZ_BSUO01000001.1"/>
</dbReference>
<proteinExistence type="predicted"/>
<gene>
    <name evidence="1" type="ORF">GCM10025883_12540</name>
</gene>
<comment type="caution">
    <text evidence="1">The sequence shown here is derived from an EMBL/GenBank/DDBJ whole genome shotgun (WGS) entry which is preliminary data.</text>
</comment>
<dbReference type="Proteomes" id="UP001157126">
    <property type="component" value="Unassembled WGS sequence"/>
</dbReference>
<keyword evidence="2" id="KW-1185">Reference proteome</keyword>
<accession>A0ABQ6IR78</accession>
<evidence type="ECO:0000313" key="2">
    <source>
        <dbReference type="Proteomes" id="UP001157126"/>
    </source>
</evidence>
<protein>
    <submittedName>
        <fullName evidence="1">Uncharacterized protein</fullName>
    </submittedName>
</protein>
<evidence type="ECO:0000313" key="1">
    <source>
        <dbReference type="EMBL" id="GMA39209.1"/>
    </source>
</evidence>
<name>A0ABQ6IR78_9MICO</name>
<organism evidence="1 2">
    <name type="scientific">Mobilicoccus caccae</name>
    <dbReference type="NCBI Taxonomy" id="1859295"/>
    <lineage>
        <taxon>Bacteria</taxon>
        <taxon>Bacillati</taxon>
        <taxon>Actinomycetota</taxon>
        <taxon>Actinomycetes</taxon>
        <taxon>Micrococcales</taxon>
        <taxon>Dermatophilaceae</taxon>
        <taxon>Mobilicoccus</taxon>
    </lineage>
</organism>
<dbReference type="EMBL" id="BSUO01000001">
    <property type="protein sequence ID" value="GMA39209.1"/>
    <property type="molecule type" value="Genomic_DNA"/>
</dbReference>
<sequence length="53" mass="5976">MAHLSDIVRNANIFERRWGRHPMEGWLDAFAEAGLARYDAEADAWLVTGEATS</sequence>